<reference evidence="1" key="1">
    <citation type="journal article" date="2020" name="Nature">
        <title>Giant virus diversity and host interactions through global metagenomics.</title>
        <authorList>
            <person name="Schulz F."/>
            <person name="Roux S."/>
            <person name="Paez-Espino D."/>
            <person name="Jungbluth S."/>
            <person name="Walsh D.A."/>
            <person name="Denef V.J."/>
            <person name="McMahon K.D."/>
            <person name="Konstantinidis K.T."/>
            <person name="Eloe-Fadrosh E.A."/>
            <person name="Kyrpides N.C."/>
            <person name="Woyke T."/>
        </authorList>
    </citation>
    <scope>NUCLEOTIDE SEQUENCE</scope>
    <source>
        <strain evidence="1">GVMAG-S-1101164-72</strain>
    </source>
</reference>
<dbReference type="EMBL" id="MN740759">
    <property type="protein sequence ID" value="QHS81752.1"/>
    <property type="molecule type" value="Genomic_DNA"/>
</dbReference>
<sequence length="221" mass="23691">MDGHNPNASLLAEGGGGRIVAMSGGFRTPIGELNNNGIELEEINRVLEQIQNNERIESLSPIRPDLQTANTALTTAIKNPTTESVTTAKKSLATLSANATKLKSATPSGDRLTLLERLFGAIAVAQRWAGDKLKAPVEEKPVAENVSGTYGIPNSGTDPKGFLLEDLFILKEPIIGTRARKPTYDLTRLPNDANQTLIGHLVNAIQNESVSMKVTVTEPKK</sequence>
<organism evidence="1">
    <name type="scientific">viral metagenome</name>
    <dbReference type="NCBI Taxonomy" id="1070528"/>
    <lineage>
        <taxon>unclassified sequences</taxon>
        <taxon>metagenomes</taxon>
        <taxon>organismal metagenomes</taxon>
    </lineage>
</organism>
<accession>A0A6C0APV5</accession>
<protein>
    <submittedName>
        <fullName evidence="1">Uncharacterized protein</fullName>
    </submittedName>
</protein>
<proteinExistence type="predicted"/>
<dbReference type="AlphaFoldDB" id="A0A6C0APV5"/>
<evidence type="ECO:0000313" key="1">
    <source>
        <dbReference type="EMBL" id="QHS81752.1"/>
    </source>
</evidence>
<name>A0A6C0APV5_9ZZZZ</name>